<name>A0ABW5XZJ9_9BACL</name>
<proteinExistence type="predicted"/>
<accession>A0ABW5XZJ9</accession>
<sequence>MVQKQNSTFMIPQYVQSAILQRQGFAALGEMDDLWSSLEIEEHFKQFYTVIPLDADEDYILEKILASFEDGEIEEMMHQYKIANPFECAKVAGYLTELHDHYIMSVTYPDALTKKADYH</sequence>
<gene>
    <name evidence="1" type="ORF">ACFSY7_08380</name>
</gene>
<dbReference type="EMBL" id="JBHUOR010000041">
    <property type="protein sequence ID" value="MFD2868514.1"/>
    <property type="molecule type" value="Genomic_DNA"/>
</dbReference>
<keyword evidence="2" id="KW-1185">Reference proteome</keyword>
<dbReference type="Proteomes" id="UP001597568">
    <property type="component" value="Unassembled WGS sequence"/>
</dbReference>
<dbReference type="RefSeq" id="WP_380147569.1">
    <property type="nucleotide sequence ID" value="NZ_JBHUOR010000041.1"/>
</dbReference>
<evidence type="ECO:0000313" key="1">
    <source>
        <dbReference type="EMBL" id="MFD2868514.1"/>
    </source>
</evidence>
<comment type="caution">
    <text evidence="1">The sequence shown here is derived from an EMBL/GenBank/DDBJ whole genome shotgun (WGS) entry which is preliminary data.</text>
</comment>
<protein>
    <submittedName>
        <fullName evidence="1">Uncharacterized protein</fullName>
    </submittedName>
</protein>
<evidence type="ECO:0000313" key="2">
    <source>
        <dbReference type="Proteomes" id="UP001597568"/>
    </source>
</evidence>
<reference evidence="2" key="1">
    <citation type="journal article" date="2019" name="Int. J. Syst. Evol. Microbiol.">
        <title>The Global Catalogue of Microorganisms (GCM) 10K type strain sequencing project: providing services to taxonomists for standard genome sequencing and annotation.</title>
        <authorList>
            <consortium name="The Broad Institute Genomics Platform"/>
            <consortium name="The Broad Institute Genome Sequencing Center for Infectious Disease"/>
            <person name="Wu L."/>
            <person name="Ma J."/>
        </authorList>
    </citation>
    <scope>NUCLEOTIDE SEQUENCE [LARGE SCALE GENOMIC DNA]</scope>
    <source>
        <strain evidence="2">KCTC 33522</strain>
    </source>
</reference>
<organism evidence="1 2">
    <name type="scientific">Kurthia populi</name>
    <dbReference type="NCBI Taxonomy" id="1562132"/>
    <lineage>
        <taxon>Bacteria</taxon>
        <taxon>Bacillati</taxon>
        <taxon>Bacillota</taxon>
        <taxon>Bacilli</taxon>
        <taxon>Bacillales</taxon>
        <taxon>Caryophanaceae</taxon>
        <taxon>Kurthia</taxon>
    </lineage>
</organism>